<dbReference type="GO" id="GO:0017004">
    <property type="term" value="P:cytochrome complex assembly"/>
    <property type="evidence" value="ECO:0007669"/>
    <property type="project" value="UniProtKB-KW"/>
</dbReference>
<dbReference type="RefSeq" id="WP_013997676.1">
    <property type="nucleotide sequence ID" value="NC_015846.1"/>
</dbReference>
<feature type="transmembrane region" description="Helical" evidence="6">
    <location>
        <begin position="1082"/>
        <end position="1102"/>
    </location>
</feature>
<dbReference type="Pfam" id="PF05140">
    <property type="entry name" value="ResB"/>
    <property type="match status" value="1"/>
</dbReference>
<feature type="transmembrane region" description="Helical" evidence="6">
    <location>
        <begin position="935"/>
        <end position="953"/>
    </location>
</feature>
<evidence type="ECO:0000256" key="1">
    <source>
        <dbReference type="ARBA" id="ARBA00004141"/>
    </source>
</evidence>
<feature type="transmembrane region" description="Helical" evidence="6">
    <location>
        <begin position="1012"/>
        <end position="1037"/>
    </location>
</feature>
<dbReference type="InterPro" id="IPR007816">
    <property type="entry name" value="ResB-like_domain"/>
</dbReference>
<feature type="domain" description="ResB-like" evidence="8">
    <location>
        <begin position="374"/>
        <end position="447"/>
    </location>
</feature>
<evidence type="ECO:0000313" key="9">
    <source>
        <dbReference type="EMBL" id="AEK23689.1"/>
    </source>
</evidence>
<dbReference type="Pfam" id="PF01578">
    <property type="entry name" value="Cytochrom_C_asm"/>
    <property type="match status" value="1"/>
</dbReference>
<feature type="transmembrane region" description="Helical" evidence="6">
    <location>
        <begin position="1122"/>
        <end position="1142"/>
    </location>
</feature>
<evidence type="ECO:0000256" key="2">
    <source>
        <dbReference type="ARBA" id="ARBA00022692"/>
    </source>
</evidence>
<feature type="transmembrane region" description="Helical" evidence="6">
    <location>
        <begin position="42"/>
        <end position="60"/>
    </location>
</feature>
<evidence type="ECO:0000256" key="4">
    <source>
        <dbReference type="ARBA" id="ARBA00022989"/>
    </source>
</evidence>
<dbReference type="eggNOG" id="COG1333">
    <property type="taxonomic scope" value="Bacteria"/>
</dbReference>
<gene>
    <name evidence="9" type="ordered locus">Ccan_15730</name>
</gene>
<evidence type="ECO:0000256" key="5">
    <source>
        <dbReference type="ARBA" id="ARBA00023136"/>
    </source>
</evidence>
<organism evidence="9 10">
    <name type="scientific">Capnocytophaga canimorsus (strain 5)</name>
    <dbReference type="NCBI Taxonomy" id="860228"/>
    <lineage>
        <taxon>Bacteria</taxon>
        <taxon>Pseudomonadati</taxon>
        <taxon>Bacteroidota</taxon>
        <taxon>Flavobacteriia</taxon>
        <taxon>Flavobacteriales</taxon>
        <taxon>Flavobacteriaceae</taxon>
        <taxon>Capnocytophaga</taxon>
    </lineage>
</organism>
<dbReference type="PANTHER" id="PTHR30071:SF1">
    <property type="entry name" value="CYTOCHROME B_B6 PROTEIN-RELATED"/>
    <property type="match status" value="1"/>
</dbReference>
<feature type="transmembrane region" description="Helical" evidence="6">
    <location>
        <begin position="72"/>
        <end position="92"/>
    </location>
</feature>
<proteinExistence type="predicted"/>
<keyword evidence="10" id="KW-1185">Reference proteome</keyword>
<dbReference type="HOGENOM" id="CLU_008710_0_0_10"/>
<dbReference type="EMBL" id="CP002113">
    <property type="protein sequence ID" value="AEK23689.1"/>
    <property type="molecule type" value="Genomic_DNA"/>
</dbReference>
<feature type="transmembrane region" description="Helical" evidence="6">
    <location>
        <begin position="104"/>
        <end position="127"/>
    </location>
</feature>
<dbReference type="AlphaFoldDB" id="F9YRF9"/>
<keyword evidence="2 6" id="KW-0812">Transmembrane</keyword>
<protein>
    <submittedName>
        <fullName evidence="9">Protein nrfI</fullName>
    </submittedName>
</protein>
<evidence type="ECO:0000259" key="7">
    <source>
        <dbReference type="Pfam" id="PF01578"/>
    </source>
</evidence>
<reference evidence="9 10" key="1">
    <citation type="journal article" date="2011" name="J. Bacteriol.">
        <title>Complete genome sequence of the dog commensal and human pathogen Capnocytophaga canimorsus strain 5.</title>
        <authorList>
            <person name="Manfredi P."/>
            <person name="Pagni M."/>
            <person name="Cornelis G.R."/>
        </authorList>
    </citation>
    <scope>NUCLEOTIDE SEQUENCE [LARGE SCALE GENOMIC DNA]</scope>
    <source>
        <strain evidence="10">5</strain>
    </source>
</reference>
<keyword evidence="3" id="KW-0201">Cytochrome c-type biogenesis</keyword>
<evidence type="ECO:0000256" key="6">
    <source>
        <dbReference type="SAM" id="Phobius"/>
    </source>
</evidence>
<dbReference type="Proteomes" id="UP000008895">
    <property type="component" value="Chromosome"/>
</dbReference>
<feature type="transmembrane region" description="Helical" evidence="6">
    <location>
        <begin position="878"/>
        <end position="900"/>
    </location>
</feature>
<feature type="transmembrane region" description="Helical" evidence="6">
    <location>
        <begin position="846"/>
        <end position="866"/>
    </location>
</feature>
<feature type="transmembrane region" description="Helical" evidence="6">
    <location>
        <begin position="498"/>
        <end position="513"/>
    </location>
</feature>
<comment type="subcellular location">
    <subcellularLocation>
        <location evidence="1">Membrane</location>
        <topology evidence="1">Multi-pass membrane protein</topology>
    </subcellularLocation>
</comment>
<feature type="transmembrane region" description="Helical" evidence="6">
    <location>
        <begin position="912"/>
        <end position="928"/>
    </location>
</feature>
<feature type="transmembrane region" description="Helical" evidence="6">
    <location>
        <begin position="1057"/>
        <end position="1075"/>
    </location>
</feature>
<dbReference type="SUPFAM" id="SSF140860">
    <property type="entry name" value="Pseudo ankyrin repeat-like"/>
    <property type="match status" value="1"/>
</dbReference>
<keyword evidence="4 6" id="KW-1133">Transmembrane helix</keyword>
<dbReference type="GO" id="GO:0005886">
    <property type="term" value="C:plasma membrane"/>
    <property type="evidence" value="ECO:0007669"/>
    <property type="project" value="TreeGrafter"/>
</dbReference>
<feature type="transmembrane region" description="Helical" evidence="6">
    <location>
        <begin position="455"/>
        <end position="478"/>
    </location>
</feature>
<dbReference type="PANTHER" id="PTHR30071">
    <property type="entry name" value="HEME EXPORTER PROTEIN C"/>
    <property type="match status" value="1"/>
</dbReference>
<dbReference type="STRING" id="860228.Ccan_15730"/>
<sequence>MIKKISKVVFATPLTTAVFLAVAVAVGMGIKKMIKFIFSTRLMAILFVVFAVAMALGTFIENDYDIETARIWVYNAWWFELIMFLFMINFIGNIKRYNLLKRENWSVFLLHISWVFIIIGAFITRYISDEGIISLREGETADFYISDRTYVTAFVDGNHQGEGFRKTNQKEVLFSKRAKNSYYWKSDFKGIPFEISYKEFIRGASDGFVEDPEGEYYLKIVETVGGNRHEHYLKYGEVANFHNILFALNRPTPGAINITMTEKGNYINSPFSGTYMNMATQQRFDVVKDSLQPLQFLSLYNLGQSAFVIPQPLVRGREGVQQLPQEQITKESPNAVVFEVKSGEEVKEVAVLGGKGYINPPTTISVNGLDFHLHYGSRRENLPFSVTLNDFIADKYPGTEKSYSFFMSKVTVKSDDVFDYEIYMNHILNHKGHRLFQASFHPDEKGSVLSVNQDYWGTLFTYIGYVLLYIGLIAFMFLGKSRFIKLGQQLKEIQAKRMKISVLLLLFSTPIWAQNSDSHPFLFDKTKIDSLLQATTVDAAHAEKFGELVIQDAGRMKPIHTFSSELLRKMSKKDTFKNMDANQVFLSMMLNPVVWYHVDFIFIKKANDSLHKILGVEKGKKYVSAIDFVDKQMRSKLDPYLQEAYATNTPNQFQKDFKEADQRLRLLDRALSGDILKIFPLLESDNNKWVSPVEFRYNPEGVKDTLYANFIHGSVSLYLNMLRDAIKTGNYENANALLEAFKKNQKNHSSGEQLNMLREAIKARDYENANALLDALAKKQKNNEKVSLYLNRLREAIKADNYKEASTLLESFAKNWEDHGGLQLPSETKIQTEIIYNKAHIFNRLFQYYLFAGLVLFFVSVIQIFSSRNKVLNFIGKASWIFLCVSFLLHTLGLVARWYISGHAPWSDAYESMIYVAWATMLMGVIFARRSQLTLGATAFVTSMILMIAHWNWMDPSIGTLQPVLNSYWLMIHVAVIVGSYGPFALGMILGVVSMFLMIFTNSKNKQRISLAIQELMIVGELALTLGLVMLTIGNFLGGMWANESWGRYWGWDPKETWALVSIMVYAFVIHMRLVPGLRGRWAFSFASVVSFFSILMTYFGVNFYLSGLHSYASGEKIITPSFVYYSVAFVLILGAVSFWRYQVNYKK</sequence>
<evidence type="ECO:0000313" key="10">
    <source>
        <dbReference type="Proteomes" id="UP000008895"/>
    </source>
</evidence>
<dbReference type="KEGG" id="ccm:Ccan_15730"/>
<dbReference type="GO" id="GO:0020037">
    <property type="term" value="F:heme binding"/>
    <property type="evidence" value="ECO:0007669"/>
    <property type="project" value="InterPro"/>
</dbReference>
<accession>F9YRF9</accession>
<keyword evidence="5 6" id="KW-0472">Membrane</keyword>
<name>F9YRF9_CAPCC</name>
<dbReference type="InterPro" id="IPR002541">
    <property type="entry name" value="Cyt_c_assembly"/>
</dbReference>
<feature type="transmembrane region" description="Helical" evidence="6">
    <location>
        <begin position="968"/>
        <end position="1000"/>
    </location>
</feature>
<feature type="domain" description="Cytochrome c assembly protein" evidence="7">
    <location>
        <begin position="906"/>
        <end position="1110"/>
    </location>
</feature>
<evidence type="ECO:0000259" key="8">
    <source>
        <dbReference type="Pfam" id="PF05140"/>
    </source>
</evidence>
<evidence type="ECO:0000256" key="3">
    <source>
        <dbReference type="ARBA" id="ARBA00022748"/>
    </source>
</evidence>
<dbReference type="eggNOG" id="COG0755">
    <property type="taxonomic scope" value="Bacteria"/>
</dbReference>
<feature type="transmembrane region" description="Helical" evidence="6">
    <location>
        <begin position="12"/>
        <end position="30"/>
    </location>
</feature>
<dbReference type="InterPro" id="IPR045062">
    <property type="entry name" value="Cyt_c_biogenesis_CcsA/CcmC"/>
</dbReference>